<reference evidence="1" key="1">
    <citation type="submission" date="2022-05" db="EMBL/GenBank/DDBJ databases">
        <authorList>
            <person name="Park J.-S."/>
        </authorList>
    </citation>
    <scope>NUCLEOTIDE SEQUENCE</scope>
    <source>
        <strain evidence="1">2012CJ34-3</strain>
    </source>
</reference>
<organism evidence="1 2">
    <name type="scientific">Jejuia spongiicola</name>
    <dbReference type="NCBI Taxonomy" id="2942207"/>
    <lineage>
        <taxon>Bacteria</taxon>
        <taxon>Pseudomonadati</taxon>
        <taxon>Bacteroidota</taxon>
        <taxon>Flavobacteriia</taxon>
        <taxon>Flavobacteriales</taxon>
        <taxon>Flavobacteriaceae</taxon>
        <taxon>Jejuia</taxon>
    </lineage>
</organism>
<evidence type="ECO:0000313" key="1">
    <source>
        <dbReference type="EMBL" id="MCL6296571.1"/>
    </source>
</evidence>
<dbReference type="Proteomes" id="UP001165381">
    <property type="component" value="Unassembled WGS sequence"/>
</dbReference>
<proteinExistence type="predicted"/>
<gene>
    <name evidence="1" type="ORF">M3P09_16305</name>
</gene>
<dbReference type="RefSeq" id="WP_249973937.1">
    <property type="nucleotide sequence ID" value="NZ_JAMFLZ010000010.1"/>
</dbReference>
<keyword evidence="2" id="KW-1185">Reference proteome</keyword>
<name>A0ABT0QHV4_9FLAO</name>
<sequence>MVQTFDKELNEEQLNFLKLYAYGYSIKEIILFYDNRSFTLKLKRQIEGMFKLNDWFKIIGISFKENILNKNDFLERKIINNASDYAHQILDEYNNREKKKFSKAKLTKHVISFVNTCDADLFLKNSFIQFDESEEFVIKYQFNKYFEFIETTSEPYFDDELIQGIFKKAKSNSWFGVFRKVFNTDIINKEPYSNINLKSQAQLCSREIYSFLESLPSKNDLENEFKIYNCLINLYNTYEYSYLLNSFYSSSNNVVRQNK</sequence>
<evidence type="ECO:0000313" key="2">
    <source>
        <dbReference type="Proteomes" id="UP001165381"/>
    </source>
</evidence>
<accession>A0ABT0QHV4</accession>
<protein>
    <submittedName>
        <fullName evidence="1">Uncharacterized protein</fullName>
    </submittedName>
</protein>
<comment type="caution">
    <text evidence="1">The sequence shown here is derived from an EMBL/GenBank/DDBJ whole genome shotgun (WGS) entry which is preliminary data.</text>
</comment>
<dbReference type="EMBL" id="JAMFLZ010000010">
    <property type="protein sequence ID" value="MCL6296571.1"/>
    <property type="molecule type" value="Genomic_DNA"/>
</dbReference>